<keyword evidence="2" id="KW-1185">Reference proteome</keyword>
<dbReference type="EMBL" id="JAMQCR010000001">
    <property type="protein sequence ID" value="MCM2532151.1"/>
    <property type="molecule type" value="Genomic_DNA"/>
</dbReference>
<protein>
    <submittedName>
        <fullName evidence="1">Uncharacterized protein</fullName>
    </submittedName>
</protein>
<sequence>MYNNFGTMFKAILSPKVLKLNDLVGRTNLSDKQQEALAKEVEDLISKVEKIDYLQRAGK</sequence>
<evidence type="ECO:0000313" key="1">
    <source>
        <dbReference type="EMBL" id="MCM2532151.1"/>
    </source>
</evidence>
<gene>
    <name evidence="1" type="ORF">NDK43_06785</name>
</gene>
<comment type="caution">
    <text evidence="1">The sequence shown here is derived from an EMBL/GenBank/DDBJ whole genome shotgun (WGS) entry which is preliminary data.</text>
</comment>
<organism evidence="1 2">
    <name type="scientific">Neobacillus pocheonensis</name>
    <dbReference type="NCBI Taxonomy" id="363869"/>
    <lineage>
        <taxon>Bacteria</taxon>
        <taxon>Bacillati</taxon>
        <taxon>Bacillota</taxon>
        <taxon>Bacilli</taxon>
        <taxon>Bacillales</taxon>
        <taxon>Bacillaceae</taxon>
        <taxon>Neobacillus</taxon>
    </lineage>
</organism>
<reference evidence="1 2" key="1">
    <citation type="submission" date="2022-06" db="EMBL/GenBank/DDBJ databases">
        <authorList>
            <person name="Jeon C.O."/>
        </authorList>
    </citation>
    <scope>NUCLEOTIDE SEQUENCE [LARGE SCALE GENOMIC DNA]</scope>
    <source>
        <strain evidence="1 2">KCTC 13943</strain>
    </source>
</reference>
<evidence type="ECO:0000313" key="2">
    <source>
        <dbReference type="Proteomes" id="UP001523262"/>
    </source>
</evidence>
<dbReference type="Proteomes" id="UP001523262">
    <property type="component" value="Unassembled WGS sequence"/>
</dbReference>
<accession>A0ABT0W767</accession>
<name>A0ABT0W767_9BACI</name>
<proteinExistence type="predicted"/>